<organism evidence="1 2">
    <name type="scientific">Megaselia scalaris</name>
    <name type="common">Humpbacked fly</name>
    <name type="synonym">Phora scalaris</name>
    <dbReference type="NCBI Taxonomy" id="36166"/>
    <lineage>
        <taxon>Eukaryota</taxon>
        <taxon>Metazoa</taxon>
        <taxon>Ecdysozoa</taxon>
        <taxon>Arthropoda</taxon>
        <taxon>Hexapoda</taxon>
        <taxon>Insecta</taxon>
        <taxon>Pterygota</taxon>
        <taxon>Neoptera</taxon>
        <taxon>Endopterygota</taxon>
        <taxon>Diptera</taxon>
        <taxon>Brachycera</taxon>
        <taxon>Muscomorpha</taxon>
        <taxon>Platypezoidea</taxon>
        <taxon>Phoridae</taxon>
        <taxon>Megaseliini</taxon>
        <taxon>Megaselia</taxon>
    </lineage>
</organism>
<dbReference type="EnsemblMetazoa" id="MESCA007574-RA">
    <property type="protein sequence ID" value="MESCA007574-PA"/>
    <property type="gene ID" value="MESCA007574"/>
</dbReference>
<reference evidence="2" key="1">
    <citation type="submission" date="2013-02" db="EMBL/GenBank/DDBJ databases">
        <authorList>
            <person name="Hughes D."/>
        </authorList>
    </citation>
    <scope>NUCLEOTIDE SEQUENCE</scope>
    <source>
        <strain>Durham</strain>
        <strain evidence="2">NC isolate 2 -- Noor lab</strain>
    </source>
</reference>
<protein>
    <submittedName>
        <fullName evidence="1">Uncharacterized protein</fullName>
    </submittedName>
</protein>
<sequence>MLCVYDPSDRADLNAHGIVCTQFFEKPWDILKCTGTCTKNLEFKVFRLTENDWIFRLENIFAEGLDTLVFKYPTLLRGNFSTHKEHEILKNPLENYFFNNKTTNVIMLKNYYQWTI</sequence>
<accession>T1GV01</accession>
<evidence type="ECO:0000313" key="1">
    <source>
        <dbReference type="EnsemblMetazoa" id="MESCA007574-PA"/>
    </source>
</evidence>
<dbReference type="HOGENOM" id="CLU_2099650_0_0_1"/>
<reference evidence="1" key="2">
    <citation type="submission" date="2015-06" db="UniProtKB">
        <authorList>
            <consortium name="EnsemblMetazoa"/>
        </authorList>
    </citation>
    <scope>IDENTIFICATION</scope>
</reference>
<dbReference type="Proteomes" id="UP000015102">
    <property type="component" value="Unassembled WGS sequence"/>
</dbReference>
<dbReference type="EMBL" id="CAQQ02394402">
    <property type="status" value="NOT_ANNOTATED_CDS"/>
    <property type="molecule type" value="Genomic_DNA"/>
</dbReference>
<dbReference type="EMBL" id="CAQQ02394403">
    <property type="status" value="NOT_ANNOTATED_CDS"/>
    <property type="molecule type" value="Genomic_DNA"/>
</dbReference>
<proteinExistence type="predicted"/>
<name>T1GV01_MEGSC</name>
<dbReference type="AlphaFoldDB" id="T1GV01"/>
<keyword evidence="2" id="KW-1185">Reference proteome</keyword>
<evidence type="ECO:0000313" key="2">
    <source>
        <dbReference type="Proteomes" id="UP000015102"/>
    </source>
</evidence>